<evidence type="ECO:0000313" key="7">
    <source>
        <dbReference type="Proteomes" id="UP001595697"/>
    </source>
</evidence>
<accession>A0ABV8E9X5</accession>
<proteinExistence type="inferred from homology"/>
<evidence type="ECO:0000256" key="4">
    <source>
        <dbReference type="RuleBase" id="RU000524"/>
    </source>
</evidence>
<keyword evidence="3" id="KW-0235">DNA replication</keyword>
<dbReference type="NCBIfam" id="TIGR00621">
    <property type="entry name" value="ssb"/>
    <property type="match status" value="1"/>
</dbReference>
<dbReference type="PROSITE" id="PS50935">
    <property type="entry name" value="SSB"/>
    <property type="match status" value="1"/>
</dbReference>
<dbReference type="GO" id="GO:0003677">
    <property type="term" value="F:DNA binding"/>
    <property type="evidence" value="ECO:0007669"/>
    <property type="project" value="UniProtKB-KW"/>
</dbReference>
<protein>
    <recommendedName>
        <fullName evidence="3 4">Single-stranded DNA-binding protein</fullName>
        <shortName evidence="3">SSB</shortName>
    </recommendedName>
</protein>
<dbReference type="NCBIfam" id="NF004972">
    <property type="entry name" value="PRK06341.1"/>
    <property type="match status" value="1"/>
</dbReference>
<dbReference type="EMBL" id="JBHSBD010000049">
    <property type="protein sequence ID" value="MFC3968673.1"/>
    <property type="molecule type" value="Genomic_DNA"/>
</dbReference>
<keyword evidence="3" id="KW-0227">DNA damage</keyword>
<keyword evidence="2 3" id="KW-0233">DNA recombination</keyword>
<dbReference type="Proteomes" id="UP001595697">
    <property type="component" value="Unassembled WGS sequence"/>
</dbReference>
<keyword evidence="3" id="KW-0234">DNA repair</keyword>
<comment type="caution">
    <text evidence="3">Lacks conserved residue(s) required for the propagation of feature annotation.</text>
</comment>
<feature type="region of interest" description="Disordered" evidence="5">
    <location>
        <begin position="122"/>
        <end position="180"/>
    </location>
</feature>
<reference evidence="7" key="1">
    <citation type="journal article" date="2019" name="Int. J. Syst. Evol. Microbiol.">
        <title>The Global Catalogue of Microorganisms (GCM) 10K type strain sequencing project: providing services to taxonomists for standard genome sequencing and annotation.</title>
        <authorList>
            <consortium name="The Broad Institute Genomics Platform"/>
            <consortium name="The Broad Institute Genome Sequencing Center for Infectious Disease"/>
            <person name="Wu L."/>
            <person name="Ma J."/>
        </authorList>
    </citation>
    <scope>NUCLEOTIDE SEQUENCE [LARGE SCALE GENOMIC DNA]</scope>
    <source>
        <strain evidence="7">TBRC 5781</strain>
    </source>
</reference>
<evidence type="ECO:0000256" key="2">
    <source>
        <dbReference type="ARBA" id="ARBA00023172"/>
    </source>
</evidence>
<dbReference type="InterPro" id="IPR000424">
    <property type="entry name" value="Primosome_PriB/ssb"/>
</dbReference>
<dbReference type="Gene3D" id="2.40.50.140">
    <property type="entry name" value="Nucleic acid-binding proteins"/>
    <property type="match status" value="1"/>
</dbReference>
<name>A0ABV8E9X5_9HYPH</name>
<evidence type="ECO:0000256" key="1">
    <source>
        <dbReference type="ARBA" id="ARBA00023125"/>
    </source>
</evidence>
<dbReference type="SUPFAM" id="SSF50249">
    <property type="entry name" value="Nucleic acid-binding proteins"/>
    <property type="match status" value="1"/>
</dbReference>
<gene>
    <name evidence="6" type="ORF">ACFOVS_11150</name>
</gene>
<sequence length="180" mass="19017">MAGSVNKVILIGNVGADPEIRRTQDGRPIANLRIATSESWRDRNSGERREKTEWHTVVVFNEGLCKVVEQYVKKGAKLYIEGALQTRKWQDQNGNDRYSTEVVLQGFNSTLTMLDGRGEGGGAGGYGGGRGSSGGGDFGGGYADDYDRAPSTSSSGSGRGGQSSGGGGGFARDLDDDIPF</sequence>
<dbReference type="RefSeq" id="WP_247259598.1">
    <property type="nucleotide sequence ID" value="NZ_JALJQZ010000003.1"/>
</dbReference>
<dbReference type="HAMAP" id="MF_00984">
    <property type="entry name" value="SSB"/>
    <property type="match status" value="1"/>
</dbReference>
<dbReference type="CDD" id="cd04496">
    <property type="entry name" value="SSB_OBF"/>
    <property type="match status" value="1"/>
</dbReference>
<evidence type="ECO:0000256" key="5">
    <source>
        <dbReference type="SAM" id="MobiDB-lite"/>
    </source>
</evidence>
<dbReference type="InterPro" id="IPR012340">
    <property type="entry name" value="NA-bd_OB-fold"/>
</dbReference>
<comment type="caution">
    <text evidence="6">The sequence shown here is derived from an EMBL/GenBank/DDBJ whole genome shotgun (WGS) entry which is preliminary data.</text>
</comment>
<dbReference type="Pfam" id="PF00436">
    <property type="entry name" value="SSB"/>
    <property type="match status" value="1"/>
</dbReference>
<organism evidence="6 7">
    <name type="scientific">Rhizobium lemnae</name>
    <dbReference type="NCBI Taxonomy" id="1214924"/>
    <lineage>
        <taxon>Bacteria</taxon>
        <taxon>Pseudomonadati</taxon>
        <taxon>Pseudomonadota</taxon>
        <taxon>Alphaproteobacteria</taxon>
        <taxon>Hyphomicrobiales</taxon>
        <taxon>Rhizobiaceae</taxon>
        <taxon>Rhizobium/Agrobacterium group</taxon>
        <taxon>Rhizobium</taxon>
    </lineage>
</organism>
<feature type="short sequence motif" description="Important for interaction with partner proteins" evidence="3">
    <location>
        <begin position="175"/>
        <end position="180"/>
    </location>
</feature>
<evidence type="ECO:0000256" key="3">
    <source>
        <dbReference type="HAMAP-Rule" id="MF_00984"/>
    </source>
</evidence>
<comment type="function">
    <text evidence="3">Plays an important role in DNA replication, recombination and repair. Binds to ssDNA and to an array of partner proteins to recruit them to their sites of action during DNA metabolism.</text>
</comment>
<comment type="subunit">
    <text evidence="3">Homotetramer.</text>
</comment>
<dbReference type="PANTHER" id="PTHR10302">
    <property type="entry name" value="SINGLE-STRANDED DNA-BINDING PROTEIN"/>
    <property type="match status" value="1"/>
</dbReference>
<dbReference type="PANTHER" id="PTHR10302:SF27">
    <property type="entry name" value="SINGLE-STRANDED DNA-BINDING PROTEIN"/>
    <property type="match status" value="1"/>
</dbReference>
<dbReference type="InterPro" id="IPR011344">
    <property type="entry name" value="ssDNA-bd"/>
</dbReference>
<evidence type="ECO:0000313" key="6">
    <source>
        <dbReference type="EMBL" id="MFC3968673.1"/>
    </source>
</evidence>
<feature type="compositionally biased region" description="Gly residues" evidence="5">
    <location>
        <begin position="157"/>
        <end position="170"/>
    </location>
</feature>
<feature type="compositionally biased region" description="Gly residues" evidence="5">
    <location>
        <begin position="122"/>
        <end position="142"/>
    </location>
</feature>
<keyword evidence="7" id="KW-1185">Reference proteome</keyword>
<keyword evidence="1 3" id="KW-0238">DNA-binding</keyword>